<dbReference type="InterPro" id="IPR012823">
    <property type="entry name" value="Flagell_FliJ"/>
</dbReference>
<comment type="caution">
    <text evidence="12">The sequence shown here is derived from an EMBL/GenBank/DDBJ whole genome shotgun (WGS) entry which is preliminary data.</text>
</comment>
<dbReference type="RefSeq" id="WP_096258010.1">
    <property type="nucleotide sequence ID" value="NZ_BDME01000001.1"/>
</dbReference>
<evidence type="ECO:0000256" key="10">
    <source>
        <dbReference type="ARBA" id="ARBA00023225"/>
    </source>
</evidence>
<reference evidence="12 13" key="1">
    <citation type="journal article" date="2017" name="Syst. Appl. Microbiol.">
        <title>Lebetimonas natsushimae sp. nov., a novel strictly anaerobic, moderately thermophilic chemoautotroph isolated from a deep-sea hydrothermal vent polychaete nest in the Mid-Okinawa Trough.</title>
        <authorList>
            <person name="Nagata R."/>
            <person name="Takaki Y."/>
            <person name="Tame A."/>
            <person name="Nunoura T."/>
            <person name="Muto H."/>
            <person name="Mino S."/>
            <person name="Sawayama S."/>
            <person name="Takai K."/>
            <person name="Nakagawa S."/>
        </authorList>
    </citation>
    <scope>NUCLEOTIDE SEQUENCE [LARGE SCALE GENOMIC DNA]</scope>
    <source>
        <strain evidence="12 13">HS1857</strain>
    </source>
</reference>
<keyword evidence="13" id="KW-1185">Reference proteome</keyword>
<dbReference type="GO" id="GO:0071973">
    <property type="term" value="P:bacterial-type flagellum-dependent cell motility"/>
    <property type="evidence" value="ECO:0007669"/>
    <property type="project" value="InterPro"/>
</dbReference>
<keyword evidence="5" id="KW-1003">Cell membrane</keyword>
<evidence type="ECO:0000256" key="1">
    <source>
        <dbReference type="ARBA" id="ARBA00004413"/>
    </source>
</evidence>
<proteinExistence type="inferred from homology"/>
<keyword evidence="9" id="KW-0472">Membrane</keyword>
<evidence type="ECO:0000256" key="11">
    <source>
        <dbReference type="SAM" id="Coils"/>
    </source>
</evidence>
<evidence type="ECO:0000256" key="9">
    <source>
        <dbReference type="ARBA" id="ARBA00023136"/>
    </source>
</evidence>
<dbReference type="GO" id="GO:0044781">
    <property type="term" value="P:bacterial-type flagellum organization"/>
    <property type="evidence" value="ECO:0007669"/>
    <property type="project" value="UniProtKB-KW"/>
</dbReference>
<sequence>MKTKFSTVVKVKKQEVDKIEKDIQKINFSILELNKKIEELQNILFSLTLPQNGNFSLFSQVKTQQNMLRNEIEKFKNQILFLENRKNELMNELKKANIEYEKMKYLETQEIKKMLKKAKLKESRDMDEIAILLRKNSESE</sequence>
<evidence type="ECO:0000256" key="8">
    <source>
        <dbReference type="ARBA" id="ARBA00022927"/>
    </source>
</evidence>
<keyword evidence="11" id="KW-0175">Coiled coil</keyword>
<keyword evidence="8" id="KW-0653">Protein transport</keyword>
<evidence type="ECO:0000256" key="5">
    <source>
        <dbReference type="ARBA" id="ARBA00022475"/>
    </source>
</evidence>
<dbReference type="AlphaFoldDB" id="A0A292YBD1"/>
<dbReference type="Gene3D" id="1.10.287.1700">
    <property type="match status" value="1"/>
</dbReference>
<dbReference type="GO" id="GO:0009288">
    <property type="term" value="C:bacterial-type flagellum"/>
    <property type="evidence" value="ECO:0007669"/>
    <property type="project" value="InterPro"/>
</dbReference>
<name>A0A292YBD1_9BACT</name>
<keyword evidence="10" id="KW-1006">Bacterial flagellum protein export</keyword>
<evidence type="ECO:0000256" key="3">
    <source>
        <dbReference type="ARBA" id="ARBA00020392"/>
    </source>
</evidence>
<evidence type="ECO:0000313" key="13">
    <source>
        <dbReference type="Proteomes" id="UP000217944"/>
    </source>
</evidence>
<keyword evidence="4" id="KW-0813">Transport</keyword>
<evidence type="ECO:0000313" key="12">
    <source>
        <dbReference type="EMBL" id="GAX86846.1"/>
    </source>
</evidence>
<evidence type="ECO:0000256" key="7">
    <source>
        <dbReference type="ARBA" id="ARBA00022795"/>
    </source>
</evidence>
<keyword evidence="7" id="KW-1005">Bacterial flagellum biogenesis</keyword>
<organism evidence="12 13">
    <name type="scientific">Lebetimonas natsushimae</name>
    <dbReference type="NCBI Taxonomy" id="1936991"/>
    <lineage>
        <taxon>Bacteria</taxon>
        <taxon>Pseudomonadati</taxon>
        <taxon>Campylobacterota</taxon>
        <taxon>Epsilonproteobacteria</taxon>
        <taxon>Nautiliales</taxon>
        <taxon>Nautiliaceae</taxon>
        <taxon>Lebetimonas</taxon>
    </lineage>
</organism>
<evidence type="ECO:0000256" key="2">
    <source>
        <dbReference type="ARBA" id="ARBA00010004"/>
    </source>
</evidence>
<keyword evidence="6" id="KW-0145">Chemotaxis</keyword>
<feature type="coiled-coil region" evidence="11">
    <location>
        <begin position="23"/>
        <end position="106"/>
    </location>
</feature>
<gene>
    <name evidence="12" type="ORF">LNAT_P0141</name>
</gene>
<dbReference type="GO" id="GO:0005886">
    <property type="term" value="C:plasma membrane"/>
    <property type="evidence" value="ECO:0007669"/>
    <property type="project" value="UniProtKB-SubCell"/>
</dbReference>
<dbReference type="OrthoDB" id="5328666at2"/>
<dbReference type="InterPro" id="IPR053716">
    <property type="entry name" value="Flag_assembly_chemotaxis_eff"/>
</dbReference>
<dbReference type="Pfam" id="PF02050">
    <property type="entry name" value="FliJ"/>
    <property type="match status" value="1"/>
</dbReference>
<comment type="similarity">
    <text evidence="2">Belongs to the FliJ family.</text>
</comment>
<comment type="subcellular location">
    <subcellularLocation>
        <location evidence="1">Cell membrane</location>
        <topology evidence="1">Peripheral membrane protein</topology>
        <orientation evidence="1">Cytoplasmic side</orientation>
    </subcellularLocation>
</comment>
<protein>
    <recommendedName>
        <fullName evidence="3">Flagellar FliJ protein</fullName>
    </recommendedName>
</protein>
<dbReference type="GO" id="GO:0006935">
    <property type="term" value="P:chemotaxis"/>
    <property type="evidence" value="ECO:0007669"/>
    <property type="project" value="UniProtKB-KW"/>
</dbReference>
<evidence type="ECO:0000256" key="6">
    <source>
        <dbReference type="ARBA" id="ARBA00022500"/>
    </source>
</evidence>
<dbReference type="Proteomes" id="UP000217944">
    <property type="component" value="Unassembled WGS sequence"/>
</dbReference>
<dbReference type="GO" id="GO:0015031">
    <property type="term" value="P:protein transport"/>
    <property type="evidence" value="ECO:0007669"/>
    <property type="project" value="UniProtKB-KW"/>
</dbReference>
<dbReference type="EMBL" id="BDME01000001">
    <property type="protein sequence ID" value="GAX86846.1"/>
    <property type="molecule type" value="Genomic_DNA"/>
</dbReference>
<accession>A0A292YBD1</accession>
<evidence type="ECO:0000256" key="4">
    <source>
        <dbReference type="ARBA" id="ARBA00022448"/>
    </source>
</evidence>